<name>A0ACA7UPN2_CLODI</name>
<proteinExistence type="predicted"/>
<sequence length="117" mass="13428">MNIGKKIKFLINNSGLTLTDISAKTKIPTSTLSDIINGKTKNLSIQKAKLICDVFNCSLDYLLDDEVDEKDINKSDYLNKQLIEKYKLLKYEYKEFVLSQIDGLLKIQNDTNSEFKK</sequence>
<dbReference type="Proteomes" id="UP001510562">
    <property type="component" value="Chromosome"/>
</dbReference>
<protein>
    <submittedName>
        <fullName evidence="1">Transcriptional terminator</fullName>
    </submittedName>
</protein>
<accession>A0ACA7UPN2</accession>
<evidence type="ECO:0000313" key="2">
    <source>
        <dbReference type="Proteomes" id="UP001510562"/>
    </source>
</evidence>
<keyword evidence="2" id="KW-1185">Reference proteome</keyword>
<organism evidence="1 2">
    <name type="scientific">Clostridioides difficile ATCC 9689 = DSM 1296</name>
    <dbReference type="NCBI Taxonomy" id="1121308"/>
    <lineage>
        <taxon>Bacteria</taxon>
        <taxon>Bacillati</taxon>
        <taxon>Bacillota</taxon>
        <taxon>Clostridia</taxon>
        <taxon>Peptostreptococcales</taxon>
        <taxon>Peptostreptococcaceae</taxon>
        <taxon>Clostridioides</taxon>
    </lineage>
</organism>
<evidence type="ECO:0000313" key="1">
    <source>
        <dbReference type="EMBL" id="AKP44805.1"/>
    </source>
</evidence>
<reference evidence="1 2" key="1">
    <citation type="journal article" date="2015" name="Genome Announc.">
        <title>Complete Genome Sequence of the Novel Temperate Clostridium difficile Phage phiCDIF1296T.</title>
        <authorList>
            <person name="Wittmann J."/>
            <person name="Riedel T."/>
            <person name="Bunk B."/>
            <person name="Sproer C."/>
            <person name="Gronow S."/>
            <person name="Overmann J."/>
        </authorList>
    </citation>
    <scope>NUCLEOTIDE SEQUENCE [LARGE SCALE GENOMIC DNA]</scope>
    <source>
        <strain evidence="2">ATCC 9689 / DSM 1296 / BCRC 10642 / JCM 1296 / NCIMB 10666 / NCTC 11209 / 90556-M6S</strain>
    </source>
</reference>
<gene>
    <name evidence="1" type="ORF">CDIF1296T_phi131</name>
</gene>
<dbReference type="EMBL" id="CP011970">
    <property type="protein sequence ID" value="AKP44805.1"/>
    <property type="molecule type" value="Genomic_DNA"/>
</dbReference>